<keyword evidence="1" id="KW-1133">Transmembrane helix</keyword>
<protein>
    <recommendedName>
        <fullName evidence="2">Thoeris protein ThsA Macro domain-containing protein</fullName>
    </recommendedName>
</protein>
<comment type="caution">
    <text evidence="3">The sequence shown here is derived from an EMBL/GenBank/DDBJ whole genome shotgun (WGS) entry which is preliminary data.</text>
</comment>
<organism evidence="3 4">
    <name type="scientific">Aphanizomenon flos-aquae LD13</name>
    <dbReference type="NCBI Taxonomy" id="1710894"/>
    <lineage>
        <taxon>Bacteria</taxon>
        <taxon>Bacillati</taxon>
        <taxon>Cyanobacteriota</taxon>
        <taxon>Cyanophyceae</taxon>
        <taxon>Nostocales</taxon>
        <taxon>Aphanizomenonaceae</taxon>
        <taxon>Aphanizomenon</taxon>
    </lineage>
</organism>
<evidence type="ECO:0000256" key="1">
    <source>
        <dbReference type="SAM" id="Phobius"/>
    </source>
</evidence>
<name>A0A1B7VQ92_APHFL</name>
<dbReference type="Pfam" id="PF20016">
    <property type="entry name" value="ThsA_Macro"/>
    <property type="match status" value="1"/>
</dbReference>
<dbReference type="EMBL" id="LJOY01000060">
    <property type="protein sequence ID" value="OBQ22786.1"/>
    <property type="molecule type" value="Genomic_DNA"/>
</dbReference>
<keyword evidence="1" id="KW-0812">Transmembrane</keyword>
<dbReference type="Proteomes" id="UP000092382">
    <property type="component" value="Unassembled WGS sequence"/>
</dbReference>
<reference evidence="3 4" key="1">
    <citation type="submission" date="2015-09" db="EMBL/GenBank/DDBJ databases">
        <title>Whole genome shotgun sequence assembly of Aphanizomenon flos-aquae UKL13.</title>
        <authorList>
            <person name="Driscoll C."/>
        </authorList>
    </citation>
    <scope>NUCLEOTIDE SEQUENCE [LARGE SCALE GENOMIC DNA]</scope>
    <source>
        <strain evidence="3">MDT13</strain>
    </source>
</reference>
<accession>A0A1B7VQ92</accession>
<sequence>MNNKFTILGIYFTLFKKIGLKRFVISFSSNFGAAWLFLEPASFFLPEKLKFGLDGYLSLVFISLAFAIIQNFPKISVSCNLSSPDTNIEIKVGNIFKENGHLVIGANDVFDTELGEIIKSSSVQGQFLKQIYKGKQDELDVDIETALQEYIGNRNLDPDKKRGKAWRYPIGTTITLGSYERRYFLTAYGYMRNNLTVKSNSDDILTSLDKLWQEVRLKCHGTDVVIPIIGSDLARSGLSRMQLSKLIITSFVLASKREFITRKLTLMIYPKDLDSIDFYELEDFIKSICF</sequence>
<feature type="transmembrane region" description="Helical" evidence="1">
    <location>
        <begin position="50"/>
        <end position="69"/>
    </location>
</feature>
<evidence type="ECO:0000259" key="2">
    <source>
        <dbReference type="Pfam" id="PF20016"/>
    </source>
</evidence>
<proteinExistence type="predicted"/>
<evidence type="ECO:0000313" key="4">
    <source>
        <dbReference type="Proteomes" id="UP000092382"/>
    </source>
</evidence>
<dbReference type="STRING" id="1803587.GCA_001593825_03524"/>
<keyword evidence="1" id="KW-0472">Membrane</keyword>
<dbReference type="PATRIC" id="fig|1710894.3.peg.1650"/>
<dbReference type="AlphaFoldDB" id="A0A1B7VQ92"/>
<feature type="transmembrane region" description="Helical" evidence="1">
    <location>
        <begin position="20"/>
        <end position="38"/>
    </location>
</feature>
<evidence type="ECO:0000313" key="3">
    <source>
        <dbReference type="EMBL" id="OBQ22786.1"/>
    </source>
</evidence>
<feature type="domain" description="Thoeris protein ThsA Macro" evidence="2">
    <location>
        <begin position="88"/>
        <end position="269"/>
    </location>
</feature>
<dbReference type="InterPro" id="IPR045535">
    <property type="entry name" value="ThsA_Macro"/>
</dbReference>
<gene>
    <name evidence="3" type="ORF">AN481_15400</name>
</gene>